<protein>
    <submittedName>
        <fullName evidence="1">Uncharacterized protein</fullName>
    </submittedName>
</protein>
<evidence type="ECO:0000313" key="1">
    <source>
        <dbReference type="EnsemblMetazoa" id="GBRI030590-PA"/>
    </source>
</evidence>
<proteinExistence type="predicted"/>
<reference evidence="1" key="2">
    <citation type="submission" date="2020-05" db="UniProtKB">
        <authorList>
            <consortium name="EnsemblMetazoa"/>
        </authorList>
    </citation>
    <scope>IDENTIFICATION</scope>
    <source>
        <strain evidence="1">IAEA</strain>
    </source>
</reference>
<keyword evidence="2" id="KW-1185">Reference proteome</keyword>
<dbReference type="EnsemblMetazoa" id="GBRI030590-RA">
    <property type="protein sequence ID" value="GBRI030590-PA"/>
    <property type="gene ID" value="GBRI030590"/>
</dbReference>
<organism evidence="1 2">
    <name type="scientific">Glossina brevipalpis</name>
    <dbReference type="NCBI Taxonomy" id="37001"/>
    <lineage>
        <taxon>Eukaryota</taxon>
        <taxon>Metazoa</taxon>
        <taxon>Ecdysozoa</taxon>
        <taxon>Arthropoda</taxon>
        <taxon>Hexapoda</taxon>
        <taxon>Insecta</taxon>
        <taxon>Pterygota</taxon>
        <taxon>Neoptera</taxon>
        <taxon>Endopterygota</taxon>
        <taxon>Diptera</taxon>
        <taxon>Brachycera</taxon>
        <taxon>Muscomorpha</taxon>
        <taxon>Hippoboscoidea</taxon>
        <taxon>Glossinidae</taxon>
        <taxon>Glossina</taxon>
    </lineage>
</organism>
<dbReference type="VEuPathDB" id="VectorBase:GBRI030590"/>
<reference evidence="2" key="1">
    <citation type="submission" date="2014-03" db="EMBL/GenBank/DDBJ databases">
        <authorList>
            <person name="Aksoy S."/>
            <person name="Warren W."/>
            <person name="Wilson R.K."/>
        </authorList>
    </citation>
    <scope>NUCLEOTIDE SEQUENCE [LARGE SCALE GENOMIC DNA]</scope>
    <source>
        <strain evidence="2">IAEA</strain>
    </source>
</reference>
<dbReference type="AlphaFoldDB" id="A0A1A9WSP6"/>
<evidence type="ECO:0000313" key="2">
    <source>
        <dbReference type="Proteomes" id="UP000091820"/>
    </source>
</evidence>
<sequence>METATKTINKHAVKCSPSSNSGFLDFKVAANVGSTLHINPADEAISDATRIRFSKTSTKASCTKLRKHNITPMIVIRCKTRSTSCKRLNCSFMTSGLSKLKQKMLKSDVSTSTSSKLSTTRV</sequence>
<accession>A0A1A9WSP6</accession>
<dbReference type="Proteomes" id="UP000091820">
    <property type="component" value="Unassembled WGS sequence"/>
</dbReference>
<name>A0A1A9WSP6_9MUSC</name>